<gene>
    <name evidence="2" type="ORF">DERYTH_LOCUS2970</name>
</gene>
<dbReference type="AlphaFoldDB" id="A0A9N8ZP41"/>
<comment type="caution">
    <text evidence="2">The sequence shown here is derived from an EMBL/GenBank/DDBJ whole genome shotgun (WGS) entry which is preliminary data.</text>
</comment>
<dbReference type="OrthoDB" id="2430975at2759"/>
<feature type="non-terminal residue" evidence="2">
    <location>
        <position position="49"/>
    </location>
</feature>
<keyword evidence="1" id="KW-0175">Coiled coil</keyword>
<evidence type="ECO:0000313" key="2">
    <source>
        <dbReference type="EMBL" id="CAG8502419.1"/>
    </source>
</evidence>
<name>A0A9N8ZP41_9GLOM</name>
<keyword evidence="3" id="KW-1185">Reference proteome</keyword>
<sequence length="49" mass="5371">MIADTASENAELKTEVVKLRCDFEKIKSKGITTDSLEQLPISSSAKNET</sequence>
<accession>A0A9N8ZP41</accession>
<dbReference type="Proteomes" id="UP000789405">
    <property type="component" value="Unassembled WGS sequence"/>
</dbReference>
<proteinExistence type="predicted"/>
<feature type="coiled-coil region" evidence="1">
    <location>
        <begin position="2"/>
        <end position="29"/>
    </location>
</feature>
<dbReference type="EMBL" id="CAJVPY010000992">
    <property type="protein sequence ID" value="CAG8502419.1"/>
    <property type="molecule type" value="Genomic_DNA"/>
</dbReference>
<evidence type="ECO:0000313" key="3">
    <source>
        <dbReference type="Proteomes" id="UP000789405"/>
    </source>
</evidence>
<reference evidence="2" key="1">
    <citation type="submission" date="2021-06" db="EMBL/GenBank/DDBJ databases">
        <authorList>
            <person name="Kallberg Y."/>
            <person name="Tangrot J."/>
            <person name="Rosling A."/>
        </authorList>
    </citation>
    <scope>NUCLEOTIDE SEQUENCE</scope>
    <source>
        <strain evidence="2">MA453B</strain>
    </source>
</reference>
<organism evidence="2 3">
    <name type="scientific">Dentiscutata erythropus</name>
    <dbReference type="NCBI Taxonomy" id="1348616"/>
    <lineage>
        <taxon>Eukaryota</taxon>
        <taxon>Fungi</taxon>
        <taxon>Fungi incertae sedis</taxon>
        <taxon>Mucoromycota</taxon>
        <taxon>Glomeromycotina</taxon>
        <taxon>Glomeromycetes</taxon>
        <taxon>Diversisporales</taxon>
        <taxon>Gigasporaceae</taxon>
        <taxon>Dentiscutata</taxon>
    </lineage>
</organism>
<evidence type="ECO:0000256" key="1">
    <source>
        <dbReference type="SAM" id="Coils"/>
    </source>
</evidence>
<protein>
    <submittedName>
        <fullName evidence="2">10515_t:CDS:1</fullName>
    </submittedName>
</protein>